<feature type="transmembrane region" description="Helical" evidence="1">
    <location>
        <begin position="170"/>
        <end position="192"/>
    </location>
</feature>
<feature type="transmembrane region" description="Helical" evidence="1">
    <location>
        <begin position="59"/>
        <end position="84"/>
    </location>
</feature>
<dbReference type="EMBL" id="KZ302429">
    <property type="protein sequence ID" value="PFH45338.1"/>
    <property type="molecule type" value="Genomic_DNA"/>
</dbReference>
<keyword evidence="1" id="KW-1133">Transmembrane helix</keyword>
<gene>
    <name evidence="3" type="ORF">AMATHDRAFT_71798</name>
</gene>
<dbReference type="OrthoDB" id="2953893at2759"/>
<keyword evidence="1" id="KW-0472">Membrane</keyword>
<organism evidence="3 4">
    <name type="scientific">Amanita thiersii Skay4041</name>
    <dbReference type="NCBI Taxonomy" id="703135"/>
    <lineage>
        <taxon>Eukaryota</taxon>
        <taxon>Fungi</taxon>
        <taxon>Dikarya</taxon>
        <taxon>Basidiomycota</taxon>
        <taxon>Agaricomycotina</taxon>
        <taxon>Agaricomycetes</taxon>
        <taxon>Agaricomycetidae</taxon>
        <taxon>Agaricales</taxon>
        <taxon>Pluteineae</taxon>
        <taxon>Amanitaceae</taxon>
        <taxon>Amanita</taxon>
    </lineage>
</organism>
<evidence type="ECO:0000313" key="3">
    <source>
        <dbReference type="EMBL" id="PFH45338.1"/>
    </source>
</evidence>
<dbReference type="PANTHER" id="PTHR40465">
    <property type="entry name" value="CHROMOSOME 1, WHOLE GENOME SHOTGUN SEQUENCE"/>
    <property type="match status" value="1"/>
</dbReference>
<dbReference type="InterPro" id="IPR045339">
    <property type="entry name" value="DUF6534"/>
</dbReference>
<feature type="transmembrane region" description="Helical" evidence="1">
    <location>
        <begin position="25"/>
        <end position="47"/>
    </location>
</feature>
<evidence type="ECO:0000256" key="1">
    <source>
        <dbReference type="SAM" id="Phobius"/>
    </source>
</evidence>
<evidence type="ECO:0000259" key="2">
    <source>
        <dbReference type="Pfam" id="PF20152"/>
    </source>
</evidence>
<evidence type="ECO:0000313" key="4">
    <source>
        <dbReference type="Proteomes" id="UP000242287"/>
    </source>
</evidence>
<sequence length="315" mass="34472">MSQQTPPPPQLPPIPPNIGLQTGPLLIGVFFNSILYGILVSQTYLYATSFPDDRITFKILVAVVFLLETLQVACTEADIFYWFGSGYGNLTKLDNTYISPLDTPLINSVVAFIVQVFFCYRIWKINKTYWPICIFIVAIAIVHLVGGIGAAVQGFGHHFSDSRGNVVNAYLWLVGGAAADVLIAVTMTYLLMGSKSNTPRGSQNILVRIVRMTIQTNSLTAGFAVITLILDVAVKSAPIFSTPGYIFGKLYSNTLVATFNHRLTLRVDGRKTGFSRSDNTSGSDSRGVRITTDQLMSEETHSGVELQSHHAKQNA</sequence>
<dbReference type="Proteomes" id="UP000242287">
    <property type="component" value="Unassembled WGS sequence"/>
</dbReference>
<keyword evidence="1" id="KW-0812">Transmembrane</keyword>
<accession>A0A2A9N7D7</accession>
<proteinExistence type="predicted"/>
<dbReference type="AlphaFoldDB" id="A0A2A9N7D7"/>
<protein>
    <recommendedName>
        <fullName evidence="2">DUF6534 domain-containing protein</fullName>
    </recommendedName>
</protein>
<keyword evidence="4" id="KW-1185">Reference proteome</keyword>
<reference evidence="3 4" key="1">
    <citation type="submission" date="2014-02" db="EMBL/GenBank/DDBJ databases">
        <title>Transposable element dynamics among asymbiotic and ectomycorrhizal Amanita fungi.</title>
        <authorList>
            <consortium name="DOE Joint Genome Institute"/>
            <person name="Hess J."/>
            <person name="Skrede I."/>
            <person name="Wolfe B."/>
            <person name="LaButti K."/>
            <person name="Ohm R.A."/>
            <person name="Grigoriev I.V."/>
            <person name="Pringle A."/>
        </authorList>
    </citation>
    <scope>NUCLEOTIDE SEQUENCE [LARGE SCALE GENOMIC DNA]</scope>
    <source>
        <strain evidence="3 4">SKay4041</strain>
    </source>
</reference>
<feature type="transmembrane region" description="Helical" evidence="1">
    <location>
        <begin position="104"/>
        <end position="123"/>
    </location>
</feature>
<dbReference type="Pfam" id="PF20152">
    <property type="entry name" value="DUF6534"/>
    <property type="match status" value="1"/>
</dbReference>
<name>A0A2A9N7D7_9AGAR</name>
<dbReference type="PANTHER" id="PTHR40465:SF1">
    <property type="entry name" value="DUF6534 DOMAIN-CONTAINING PROTEIN"/>
    <property type="match status" value="1"/>
</dbReference>
<feature type="domain" description="DUF6534" evidence="2">
    <location>
        <begin position="177"/>
        <end position="262"/>
    </location>
</feature>
<feature type="transmembrane region" description="Helical" evidence="1">
    <location>
        <begin position="130"/>
        <end position="150"/>
    </location>
</feature>